<evidence type="ECO:0000256" key="1">
    <source>
        <dbReference type="ARBA" id="ARBA00004141"/>
    </source>
</evidence>
<feature type="transmembrane region" description="Helical" evidence="5">
    <location>
        <begin position="35"/>
        <end position="56"/>
    </location>
</feature>
<dbReference type="OrthoDB" id="8120565at2759"/>
<evidence type="ECO:0000256" key="2">
    <source>
        <dbReference type="ARBA" id="ARBA00022692"/>
    </source>
</evidence>
<organism evidence="6 7">
    <name type="scientific">Hericium alpestre</name>
    <dbReference type="NCBI Taxonomy" id="135208"/>
    <lineage>
        <taxon>Eukaryota</taxon>
        <taxon>Fungi</taxon>
        <taxon>Dikarya</taxon>
        <taxon>Basidiomycota</taxon>
        <taxon>Agaricomycotina</taxon>
        <taxon>Agaricomycetes</taxon>
        <taxon>Russulales</taxon>
        <taxon>Hericiaceae</taxon>
        <taxon>Hericium</taxon>
    </lineage>
</organism>
<sequence>MMVMFFQQWSGINALIYYGPLLMQSLGFTGNKINLLVSGGVNIVQFIAVFPAILYIDRCGRKPLLRGGSAFMGISHMVISLLGGICVHSSIWRELRADFMDPSYLKLAEQLYDPITFSVRHDSELTINWSVLIGLVTPALMERSPAGTFGIFACACFAAYLWSTYIVPETANVSLEEIDSVFRSSAGREDIQVKKEIERNLGLNDLIRGVVREQEQ</sequence>
<dbReference type="Pfam" id="PF00083">
    <property type="entry name" value="Sugar_tr"/>
    <property type="match status" value="2"/>
</dbReference>
<comment type="subcellular location">
    <subcellularLocation>
        <location evidence="1">Membrane</location>
        <topology evidence="1">Multi-pass membrane protein</topology>
    </subcellularLocation>
</comment>
<dbReference type="GO" id="GO:0005351">
    <property type="term" value="F:carbohydrate:proton symporter activity"/>
    <property type="evidence" value="ECO:0007669"/>
    <property type="project" value="TreeGrafter"/>
</dbReference>
<keyword evidence="7" id="KW-1185">Reference proteome</keyword>
<proteinExistence type="predicted"/>
<reference evidence="6 7" key="1">
    <citation type="submission" date="2019-02" db="EMBL/GenBank/DDBJ databases">
        <title>Genome sequencing of the rare red list fungi Hericium alpestre (H. flagellum).</title>
        <authorList>
            <person name="Buettner E."/>
            <person name="Kellner H."/>
        </authorList>
    </citation>
    <scope>NUCLEOTIDE SEQUENCE [LARGE SCALE GENOMIC DNA]</scope>
    <source>
        <strain evidence="6 7">DSM 108284</strain>
    </source>
</reference>
<name>A0A4Z0A9A3_9AGAM</name>
<protein>
    <recommendedName>
        <fullName evidence="8">Major facilitator superfamily (MFS) profile domain-containing protein</fullName>
    </recommendedName>
</protein>
<evidence type="ECO:0008006" key="8">
    <source>
        <dbReference type="Google" id="ProtNLM"/>
    </source>
</evidence>
<evidence type="ECO:0000313" key="7">
    <source>
        <dbReference type="Proteomes" id="UP000298061"/>
    </source>
</evidence>
<dbReference type="Proteomes" id="UP000298061">
    <property type="component" value="Unassembled WGS sequence"/>
</dbReference>
<evidence type="ECO:0000313" key="6">
    <source>
        <dbReference type="EMBL" id="TFY83632.1"/>
    </source>
</evidence>
<evidence type="ECO:0000256" key="5">
    <source>
        <dbReference type="SAM" id="Phobius"/>
    </source>
</evidence>
<accession>A0A4Z0A9A3</accession>
<dbReference type="Gene3D" id="1.20.1250.20">
    <property type="entry name" value="MFS general substrate transporter like domains"/>
    <property type="match status" value="2"/>
</dbReference>
<evidence type="ECO:0000256" key="3">
    <source>
        <dbReference type="ARBA" id="ARBA00022989"/>
    </source>
</evidence>
<dbReference type="SUPFAM" id="SSF103473">
    <property type="entry name" value="MFS general substrate transporter"/>
    <property type="match status" value="1"/>
</dbReference>
<gene>
    <name evidence="6" type="ORF">EWM64_g385</name>
</gene>
<comment type="caution">
    <text evidence="6">The sequence shown here is derived from an EMBL/GenBank/DDBJ whole genome shotgun (WGS) entry which is preliminary data.</text>
</comment>
<dbReference type="STRING" id="135208.A0A4Z0A9A3"/>
<dbReference type="EMBL" id="SFCI01000018">
    <property type="protein sequence ID" value="TFY83632.1"/>
    <property type="molecule type" value="Genomic_DNA"/>
</dbReference>
<feature type="transmembrane region" description="Helical" evidence="5">
    <location>
        <begin position="68"/>
        <end position="92"/>
    </location>
</feature>
<dbReference type="PANTHER" id="PTHR48022">
    <property type="entry name" value="PLASTIDIC GLUCOSE TRANSPORTER 4"/>
    <property type="match status" value="1"/>
</dbReference>
<dbReference type="InterPro" id="IPR005828">
    <property type="entry name" value="MFS_sugar_transport-like"/>
</dbReference>
<dbReference type="InterPro" id="IPR036259">
    <property type="entry name" value="MFS_trans_sf"/>
</dbReference>
<keyword evidence="4 5" id="KW-0472">Membrane</keyword>
<dbReference type="InterPro" id="IPR050360">
    <property type="entry name" value="MFS_Sugar_Transporters"/>
</dbReference>
<dbReference type="AlphaFoldDB" id="A0A4Z0A9A3"/>
<keyword evidence="2 5" id="KW-0812">Transmembrane</keyword>
<evidence type="ECO:0000256" key="4">
    <source>
        <dbReference type="ARBA" id="ARBA00023136"/>
    </source>
</evidence>
<dbReference type="GO" id="GO:0016020">
    <property type="term" value="C:membrane"/>
    <property type="evidence" value="ECO:0007669"/>
    <property type="project" value="UniProtKB-SubCell"/>
</dbReference>
<keyword evidence="3 5" id="KW-1133">Transmembrane helix</keyword>
<dbReference type="PANTHER" id="PTHR48022:SF2">
    <property type="entry name" value="PLASTIDIC GLUCOSE TRANSPORTER 4"/>
    <property type="match status" value="1"/>
</dbReference>